<dbReference type="Proteomes" id="UP001523566">
    <property type="component" value="Unassembled WGS sequence"/>
</dbReference>
<keyword evidence="5 6" id="KW-0472">Membrane</keyword>
<sequence length="420" mass="44451">MVQQTKESKDFESSQVPLSKRKGFLSLFVIMLGFTFFSASMSVGARLGNSLSFSGFLTAILIGSVILGAYTGLLAYVGSSTGLSMDLLAHYSFGKKGSYLPSAMIALTQVGWFGVGVAMLAYPLSELFGISPIIFVVIAGVLMTVSAWFGIDALTIVSSISVPLISILGIISMYMAITQSGGLSSMFGTDQMPMLTAVGLVVGSFVSGGTTTPNFVRFAKSKGIAVTTTVTAFFAGNCLMFLFGAIGGAYTNSEDIFYVMIAQGLTIPAILVLGANIWTTNDNALYSAGLGLSNITSQSKKITTLVGGILGTVAALWLYDNFVGWLNLLNTTLPPVGIILILDYFCRKKDYESEEPQKDFRIFSILGVIAGAIGANFIPIGISSINAMVIAAISYFIGALLDRRKEQIPGSAWEMPGESN</sequence>
<dbReference type="PANTHER" id="PTHR30569">
    <property type="entry name" value="CYTOSINE TRANSPORTER CODB"/>
    <property type="match status" value="1"/>
</dbReference>
<feature type="transmembrane region" description="Helical" evidence="6">
    <location>
        <begin position="197"/>
        <end position="216"/>
    </location>
</feature>
<dbReference type="InterPro" id="IPR001248">
    <property type="entry name" value="Pur-cyt_permease"/>
</dbReference>
<evidence type="ECO:0000256" key="4">
    <source>
        <dbReference type="ARBA" id="ARBA00022989"/>
    </source>
</evidence>
<feature type="transmembrane region" description="Helical" evidence="6">
    <location>
        <begin position="128"/>
        <end position="149"/>
    </location>
</feature>
<evidence type="ECO:0000313" key="8">
    <source>
        <dbReference type="Proteomes" id="UP001523566"/>
    </source>
</evidence>
<dbReference type="Pfam" id="PF02133">
    <property type="entry name" value="Transp_cyt_pur"/>
    <property type="match status" value="1"/>
</dbReference>
<feature type="transmembrane region" description="Helical" evidence="6">
    <location>
        <begin position="325"/>
        <end position="346"/>
    </location>
</feature>
<protein>
    <submittedName>
        <fullName evidence="7">Cytosine permease</fullName>
    </submittedName>
</protein>
<feature type="transmembrane region" description="Helical" evidence="6">
    <location>
        <begin position="156"/>
        <end position="177"/>
    </location>
</feature>
<feature type="transmembrane region" description="Helical" evidence="6">
    <location>
        <begin position="99"/>
        <end position="122"/>
    </location>
</feature>
<accession>A0ABT1E4Q5</accession>
<feature type="transmembrane region" description="Helical" evidence="6">
    <location>
        <begin position="358"/>
        <end position="378"/>
    </location>
</feature>
<keyword evidence="8" id="KW-1185">Reference proteome</keyword>
<dbReference type="RefSeq" id="WP_262064609.1">
    <property type="nucleotide sequence ID" value="NZ_JAMXOD010000001.1"/>
</dbReference>
<feature type="transmembrane region" description="Helical" evidence="6">
    <location>
        <begin position="256"/>
        <end position="278"/>
    </location>
</feature>
<dbReference type="EMBL" id="JAMZFW010000001">
    <property type="protein sequence ID" value="MCP1100820.1"/>
    <property type="molecule type" value="Genomic_DNA"/>
</dbReference>
<dbReference type="CDD" id="cd11484">
    <property type="entry name" value="SLC-NCS1sbd_CobB-like"/>
    <property type="match status" value="1"/>
</dbReference>
<evidence type="ECO:0000256" key="6">
    <source>
        <dbReference type="SAM" id="Phobius"/>
    </source>
</evidence>
<reference evidence="7 8" key="1">
    <citation type="journal article" date="2022" name="Genome Biol. Evol.">
        <title>Host diet, physiology and behaviors set the stage for Lachnospiraceae cladogenesis.</title>
        <authorList>
            <person name="Vera-Ponce De Leon A."/>
            <person name="Schneider M."/>
            <person name="Jahnes B.C."/>
            <person name="Sadowski V."/>
            <person name="Camuy-Velez L.A."/>
            <person name="Duan J."/>
            <person name="Sabree Z.L."/>
        </authorList>
    </citation>
    <scope>NUCLEOTIDE SEQUENCE [LARGE SCALE GENOMIC DNA]</scope>
    <source>
        <strain evidence="7 8">PAL113</strain>
    </source>
</reference>
<evidence type="ECO:0000256" key="5">
    <source>
        <dbReference type="ARBA" id="ARBA00023136"/>
    </source>
</evidence>
<evidence type="ECO:0000313" key="7">
    <source>
        <dbReference type="EMBL" id="MCP1100820.1"/>
    </source>
</evidence>
<comment type="similarity">
    <text evidence="2">Belongs to the purine-cytosine permease (2.A.39) family.</text>
</comment>
<comment type="subcellular location">
    <subcellularLocation>
        <location evidence="1">Membrane</location>
        <topology evidence="1">Multi-pass membrane protein</topology>
    </subcellularLocation>
</comment>
<organism evidence="7 8">
    <name type="scientific">Aequitasia blattaphilus</name>
    <dbReference type="NCBI Taxonomy" id="2949332"/>
    <lineage>
        <taxon>Bacteria</taxon>
        <taxon>Bacillati</taxon>
        <taxon>Bacillota</taxon>
        <taxon>Clostridia</taxon>
        <taxon>Lachnospirales</taxon>
        <taxon>Lachnospiraceae</taxon>
        <taxon>Aequitasia</taxon>
    </lineage>
</organism>
<feature type="transmembrane region" description="Helical" evidence="6">
    <location>
        <begin position="302"/>
        <end position="319"/>
    </location>
</feature>
<evidence type="ECO:0000256" key="2">
    <source>
        <dbReference type="ARBA" id="ARBA00008974"/>
    </source>
</evidence>
<dbReference type="NCBIfam" id="NF008241">
    <property type="entry name" value="PRK11017.1"/>
    <property type="match status" value="1"/>
</dbReference>
<feature type="transmembrane region" description="Helical" evidence="6">
    <location>
        <begin position="56"/>
        <end position="78"/>
    </location>
</feature>
<gene>
    <name evidence="7" type="primary">codB</name>
    <name evidence="7" type="ORF">NK125_00120</name>
</gene>
<feature type="transmembrane region" description="Helical" evidence="6">
    <location>
        <begin position="24"/>
        <end position="44"/>
    </location>
</feature>
<dbReference type="InterPro" id="IPR030191">
    <property type="entry name" value="CodB"/>
</dbReference>
<keyword evidence="4 6" id="KW-1133">Transmembrane helix</keyword>
<feature type="transmembrane region" description="Helical" evidence="6">
    <location>
        <begin position="384"/>
        <end position="401"/>
    </location>
</feature>
<comment type="caution">
    <text evidence="7">The sequence shown here is derived from an EMBL/GenBank/DDBJ whole genome shotgun (WGS) entry which is preliminary data.</text>
</comment>
<evidence type="ECO:0000256" key="1">
    <source>
        <dbReference type="ARBA" id="ARBA00004141"/>
    </source>
</evidence>
<name>A0ABT1E4Q5_9FIRM</name>
<evidence type="ECO:0000256" key="3">
    <source>
        <dbReference type="ARBA" id="ARBA00022692"/>
    </source>
</evidence>
<keyword evidence="3 6" id="KW-0812">Transmembrane</keyword>
<dbReference type="PANTHER" id="PTHR30569:SF0">
    <property type="entry name" value="CYTOSINE PERMEASE"/>
    <property type="match status" value="1"/>
</dbReference>
<proteinExistence type="inferred from homology"/>
<dbReference type="Gene3D" id="1.10.4160.10">
    <property type="entry name" value="Hydantoin permease"/>
    <property type="match status" value="1"/>
</dbReference>
<feature type="transmembrane region" description="Helical" evidence="6">
    <location>
        <begin position="223"/>
        <end position="250"/>
    </location>
</feature>